<dbReference type="EMBL" id="BJYM01000004">
    <property type="protein sequence ID" value="GEN86558.1"/>
    <property type="molecule type" value="Genomic_DNA"/>
</dbReference>
<dbReference type="InterPro" id="IPR029039">
    <property type="entry name" value="Flavoprotein-like_sf"/>
</dbReference>
<proteinExistence type="predicted"/>
<evidence type="ECO:0000313" key="6">
    <source>
        <dbReference type="Proteomes" id="UP000321558"/>
    </source>
</evidence>
<name>A0A511ZGJ5_9BACI</name>
<dbReference type="Pfam" id="PF03358">
    <property type="entry name" value="FMN_red"/>
    <property type="match status" value="1"/>
</dbReference>
<evidence type="ECO:0000313" key="5">
    <source>
        <dbReference type="EMBL" id="GEN86558.1"/>
    </source>
</evidence>
<dbReference type="RefSeq" id="WP_147209593.1">
    <property type="nucleotide sequence ID" value="NZ_BJYM01000004.1"/>
</dbReference>
<dbReference type="PANTHER" id="PTHR43408:SF2">
    <property type="entry name" value="FMN REDUCTASE (NADPH)"/>
    <property type="match status" value="1"/>
</dbReference>
<comment type="caution">
    <text evidence="5">The sequence shown here is derived from an EMBL/GenBank/DDBJ whole genome shotgun (WGS) entry which is preliminary data.</text>
</comment>
<evidence type="ECO:0000256" key="1">
    <source>
        <dbReference type="ARBA" id="ARBA00022630"/>
    </source>
</evidence>
<dbReference type="InterPro" id="IPR051814">
    <property type="entry name" value="NAD(P)H-dep_FMN_reductase"/>
</dbReference>
<reference evidence="5 6" key="1">
    <citation type="submission" date="2019-07" db="EMBL/GenBank/DDBJ databases">
        <title>Whole genome shotgun sequence of Oceanobacillus sojae NBRC 105379.</title>
        <authorList>
            <person name="Hosoyama A."/>
            <person name="Uohara A."/>
            <person name="Ohji S."/>
            <person name="Ichikawa N."/>
        </authorList>
    </citation>
    <scope>NUCLEOTIDE SEQUENCE [LARGE SCALE GENOMIC DNA]</scope>
    <source>
        <strain evidence="5 6">NBRC 105379</strain>
    </source>
</reference>
<dbReference type="AlphaFoldDB" id="A0A511ZGJ5"/>
<accession>A0A511ZGJ5</accession>
<gene>
    <name evidence="5" type="ORF">OSO01_12970</name>
</gene>
<dbReference type="Gene3D" id="3.40.50.360">
    <property type="match status" value="1"/>
</dbReference>
<keyword evidence="6" id="KW-1185">Reference proteome</keyword>
<dbReference type="OrthoDB" id="1643408at2"/>
<sequence length="180" mass="20202">MKLVGISGAPAGDKTAIAVNQVLVHARHFDSSLKTELIDIRDYEIDFFNGAPLADYNDDTWNIVKKISSADFLVFGTPIYQASISGALKNLLDHLPEFVFKRKVTGMVATGWSDKHFLVMEYHLRSILSYFKGLVPSGNVFVHNSAFNMDSDEIIDERVLERLQALAEEMVSLQQGMKNY</sequence>
<evidence type="ECO:0000259" key="4">
    <source>
        <dbReference type="Pfam" id="PF03358"/>
    </source>
</evidence>
<dbReference type="SUPFAM" id="SSF52218">
    <property type="entry name" value="Flavoproteins"/>
    <property type="match status" value="1"/>
</dbReference>
<keyword evidence="1" id="KW-0285">Flavoprotein</keyword>
<evidence type="ECO:0000256" key="3">
    <source>
        <dbReference type="ARBA" id="ARBA00023002"/>
    </source>
</evidence>
<evidence type="ECO:0000256" key="2">
    <source>
        <dbReference type="ARBA" id="ARBA00022643"/>
    </source>
</evidence>
<dbReference type="InterPro" id="IPR005025">
    <property type="entry name" value="FMN_Rdtase-like_dom"/>
</dbReference>
<dbReference type="GO" id="GO:0016491">
    <property type="term" value="F:oxidoreductase activity"/>
    <property type="evidence" value="ECO:0007669"/>
    <property type="project" value="UniProtKB-KW"/>
</dbReference>
<keyword evidence="2" id="KW-0288">FMN</keyword>
<dbReference type="STRING" id="582851.GCA_900162665_00332"/>
<organism evidence="5 6">
    <name type="scientific">Oceanobacillus sojae</name>
    <dbReference type="NCBI Taxonomy" id="582851"/>
    <lineage>
        <taxon>Bacteria</taxon>
        <taxon>Bacillati</taxon>
        <taxon>Bacillota</taxon>
        <taxon>Bacilli</taxon>
        <taxon>Bacillales</taxon>
        <taxon>Bacillaceae</taxon>
        <taxon>Oceanobacillus</taxon>
    </lineage>
</organism>
<feature type="domain" description="NADPH-dependent FMN reductase-like" evidence="4">
    <location>
        <begin position="1"/>
        <end position="144"/>
    </location>
</feature>
<protein>
    <recommendedName>
        <fullName evidence="4">NADPH-dependent FMN reductase-like domain-containing protein</fullName>
    </recommendedName>
</protein>
<dbReference type="PANTHER" id="PTHR43408">
    <property type="entry name" value="FMN REDUCTASE (NADPH)"/>
    <property type="match status" value="1"/>
</dbReference>
<keyword evidence="3" id="KW-0560">Oxidoreductase</keyword>
<dbReference type="Proteomes" id="UP000321558">
    <property type="component" value="Unassembled WGS sequence"/>
</dbReference>